<organism evidence="3 4">
    <name type="scientific">Beauveria bassiana D1-5</name>
    <dbReference type="NCBI Taxonomy" id="1245745"/>
    <lineage>
        <taxon>Eukaryota</taxon>
        <taxon>Fungi</taxon>
        <taxon>Dikarya</taxon>
        <taxon>Ascomycota</taxon>
        <taxon>Pezizomycotina</taxon>
        <taxon>Sordariomycetes</taxon>
        <taxon>Hypocreomycetidae</taxon>
        <taxon>Hypocreales</taxon>
        <taxon>Cordycipitaceae</taxon>
        <taxon>Beauveria</taxon>
    </lineage>
</organism>
<proteinExistence type="predicted"/>
<dbReference type="PANTHER" id="PTHR21310">
    <property type="entry name" value="AMINOGLYCOSIDE PHOSPHOTRANSFERASE-RELATED-RELATED"/>
    <property type="match status" value="1"/>
</dbReference>
<keyword evidence="1" id="KW-0539">Nucleus</keyword>
<protein>
    <submittedName>
        <fullName evidence="3">Uncharacterized protein</fullName>
    </submittedName>
</protein>
<dbReference type="InterPro" id="IPR021858">
    <property type="entry name" value="Fun_TF"/>
</dbReference>
<gene>
    <name evidence="3" type="ORF">BBAD15_g4874</name>
</gene>
<feature type="region of interest" description="Disordered" evidence="2">
    <location>
        <begin position="255"/>
        <end position="278"/>
    </location>
</feature>
<dbReference type="STRING" id="1245745.A0A0A2VUI5"/>
<dbReference type="InterPro" id="IPR011009">
    <property type="entry name" value="Kinase-like_dom_sf"/>
</dbReference>
<evidence type="ECO:0000313" key="4">
    <source>
        <dbReference type="Proteomes" id="UP000030106"/>
    </source>
</evidence>
<dbReference type="EMBL" id="ANFO01000402">
    <property type="protein sequence ID" value="KGQ09820.1"/>
    <property type="molecule type" value="Genomic_DNA"/>
</dbReference>
<evidence type="ECO:0000256" key="2">
    <source>
        <dbReference type="SAM" id="MobiDB-lite"/>
    </source>
</evidence>
<dbReference type="OrthoDB" id="5412996at2759"/>
<reference evidence="3 4" key="1">
    <citation type="submission" date="2012-10" db="EMBL/GenBank/DDBJ databases">
        <title>Genome sequencing and analysis of entomopathogenic fungi Beauveria bassiana D1-5.</title>
        <authorList>
            <person name="Li Q."/>
            <person name="Wang L."/>
            <person name="Zhang Z."/>
            <person name="Wang Q."/>
            <person name="Ren J."/>
            <person name="Wang M."/>
            <person name="Xu W."/>
            <person name="Wang J."/>
            <person name="Lu Y."/>
            <person name="Du Q."/>
            <person name="Sun Z."/>
        </authorList>
    </citation>
    <scope>NUCLEOTIDE SEQUENCE [LARGE SCALE GENOMIC DNA]</scope>
    <source>
        <strain evidence="3 4">D1-5</strain>
    </source>
</reference>
<dbReference type="eggNOG" id="ENOG502SKQE">
    <property type="taxonomic scope" value="Eukaryota"/>
</dbReference>
<dbReference type="Proteomes" id="UP000030106">
    <property type="component" value="Unassembled WGS sequence"/>
</dbReference>
<accession>A0A0A2VUI5</accession>
<evidence type="ECO:0000256" key="1">
    <source>
        <dbReference type="ARBA" id="ARBA00023242"/>
    </source>
</evidence>
<dbReference type="PANTHER" id="PTHR21310:SF37">
    <property type="entry name" value="AMINOGLYCOSIDE PHOSPHOTRANSFERASE DOMAIN-CONTAINING PROTEIN"/>
    <property type="match status" value="1"/>
</dbReference>
<evidence type="ECO:0000313" key="3">
    <source>
        <dbReference type="EMBL" id="KGQ09820.1"/>
    </source>
</evidence>
<dbReference type="AlphaFoldDB" id="A0A0A2VUI5"/>
<feature type="compositionally biased region" description="Acidic residues" evidence="2">
    <location>
        <begin position="255"/>
        <end position="264"/>
    </location>
</feature>
<dbReference type="HOGENOM" id="CLU_343210_0_0_1"/>
<dbReference type="SUPFAM" id="SSF56112">
    <property type="entry name" value="Protein kinase-like (PK-like)"/>
    <property type="match status" value="1"/>
</dbReference>
<name>A0A0A2VUI5_BEABA</name>
<dbReference type="Pfam" id="PF11951">
    <property type="entry name" value="Fungal_trans_2"/>
    <property type="match status" value="1"/>
</dbReference>
<comment type="caution">
    <text evidence="3">The sequence shown here is derived from an EMBL/GenBank/DDBJ whole genome shotgun (WGS) entry which is preliminary data.</text>
</comment>
<dbReference type="InterPro" id="IPR051678">
    <property type="entry name" value="AGP_Transferase"/>
</dbReference>
<sequence length="825" mass="92718">MPTIPDSRANDKQAFRFYDVIAALSFRTPTLSPAPAPGGMGHLLPFDSRGTPQPAGSADTLLGMATSLWPIVHRLSNLGALKDRVLDAASIGNSDRAAQLRAELDAEAAAIEAALVAWEPERLSSPDQDANTTTAVTTTTTTGPLRGIFSNARAYRHSSLVHLYRSIRGLRREDATVQRHMRASLACCVEAVESAGPMGALLWPLFVAACEARTEEDRALATRAFAGIDKHQGMANIEQSWQIVKEVWRRADVAEAEAEAEAEGGEGGGAEDMGESRMEGGKILGGFGEEDLWRQVGTLSGPSAQVLQRERNFTDDGTDDQDYDELAWDRFDQQRDQLQKQLFRLSTIKSLQDVVQATFAQEARWISPVNIGGWNIVFVFELAASNSRVVLRLPSPHAAHFAEEKTSLETATIKFLSQHTNVSIPTLFSSGQHADLGHYIILEFIENTGLLSRALAQPNEDKEEAPVLNMDMAGCELEAHLYDVAVHLRRLFQPSFPAIGSLAQTPHGEFEVGGRPLTQNMYNMTYLANIPPSVLPAHDKVYHTADDWYIALAEMHMLQLAFQHNDLVKDEDDCRSKYVARHLFLKLARAGNLSTFGFSDDTWSAQSKGSLRGRCKAPSNTGPFHIWCDDFRPANILLHKERGNGSTVIDWEFTYVAPTQFVLDPPWWLLLDVPEMWHSGMEDWAQQYGQCLDIWLRAMKRAEQDSAETPSDYLLSEYMQDSWTTGRFWLNYAARKSWAFDSVFWRYLDERFFGERPHTSDSREQHWRARVELLNRAEKMAMEAFVDRKMKESRDKVLRIWDKQEAQDRKANVLFIHDQCTGHGN</sequence>